<proteinExistence type="predicted"/>
<protein>
    <submittedName>
        <fullName evidence="1">Uncharacterized protein</fullName>
    </submittedName>
</protein>
<gene>
    <name evidence="1" type="ORF">K435DRAFT_922339</name>
</gene>
<organism evidence="1 2">
    <name type="scientific">Dendrothele bispora (strain CBS 962.96)</name>
    <dbReference type="NCBI Taxonomy" id="1314807"/>
    <lineage>
        <taxon>Eukaryota</taxon>
        <taxon>Fungi</taxon>
        <taxon>Dikarya</taxon>
        <taxon>Basidiomycota</taxon>
        <taxon>Agaricomycotina</taxon>
        <taxon>Agaricomycetes</taxon>
        <taxon>Agaricomycetidae</taxon>
        <taxon>Agaricales</taxon>
        <taxon>Agaricales incertae sedis</taxon>
        <taxon>Dendrothele</taxon>
    </lineage>
</organism>
<reference evidence="1 2" key="1">
    <citation type="journal article" date="2019" name="Nat. Ecol. Evol.">
        <title>Megaphylogeny resolves global patterns of mushroom evolution.</title>
        <authorList>
            <person name="Varga T."/>
            <person name="Krizsan K."/>
            <person name="Foldi C."/>
            <person name="Dima B."/>
            <person name="Sanchez-Garcia M."/>
            <person name="Sanchez-Ramirez S."/>
            <person name="Szollosi G.J."/>
            <person name="Szarkandi J.G."/>
            <person name="Papp V."/>
            <person name="Albert L."/>
            <person name="Andreopoulos W."/>
            <person name="Angelini C."/>
            <person name="Antonin V."/>
            <person name="Barry K.W."/>
            <person name="Bougher N.L."/>
            <person name="Buchanan P."/>
            <person name="Buyck B."/>
            <person name="Bense V."/>
            <person name="Catcheside P."/>
            <person name="Chovatia M."/>
            <person name="Cooper J."/>
            <person name="Damon W."/>
            <person name="Desjardin D."/>
            <person name="Finy P."/>
            <person name="Geml J."/>
            <person name="Haridas S."/>
            <person name="Hughes K."/>
            <person name="Justo A."/>
            <person name="Karasinski D."/>
            <person name="Kautmanova I."/>
            <person name="Kiss B."/>
            <person name="Kocsube S."/>
            <person name="Kotiranta H."/>
            <person name="LaButti K.M."/>
            <person name="Lechner B.E."/>
            <person name="Liimatainen K."/>
            <person name="Lipzen A."/>
            <person name="Lukacs Z."/>
            <person name="Mihaltcheva S."/>
            <person name="Morgado L.N."/>
            <person name="Niskanen T."/>
            <person name="Noordeloos M.E."/>
            <person name="Ohm R.A."/>
            <person name="Ortiz-Santana B."/>
            <person name="Ovrebo C."/>
            <person name="Racz N."/>
            <person name="Riley R."/>
            <person name="Savchenko A."/>
            <person name="Shiryaev A."/>
            <person name="Soop K."/>
            <person name="Spirin V."/>
            <person name="Szebenyi C."/>
            <person name="Tomsovsky M."/>
            <person name="Tulloss R.E."/>
            <person name="Uehling J."/>
            <person name="Grigoriev I.V."/>
            <person name="Vagvolgyi C."/>
            <person name="Papp T."/>
            <person name="Martin F.M."/>
            <person name="Miettinen O."/>
            <person name="Hibbett D.S."/>
            <person name="Nagy L.G."/>
        </authorList>
    </citation>
    <scope>NUCLEOTIDE SEQUENCE [LARGE SCALE GENOMIC DNA]</scope>
    <source>
        <strain evidence="1 2">CBS 962.96</strain>
    </source>
</reference>
<feature type="non-terminal residue" evidence="1">
    <location>
        <position position="1"/>
    </location>
</feature>
<accession>A0A4S8LCN0</accession>
<evidence type="ECO:0000313" key="2">
    <source>
        <dbReference type="Proteomes" id="UP000297245"/>
    </source>
</evidence>
<sequence>LDGWIEFIEECYHLAYESGLCSEDDARKFWNLVTSFHSDHAEDQKKLFCLLKEWKVRCECELRGEGVVKRMTNLEYVVLIFKCTEEAI</sequence>
<evidence type="ECO:0000313" key="1">
    <source>
        <dbReference type="EMBL" id="THU86609.1"/>
    </source>
</evidence>
<dbReference type="AlphaFoldDB" id="A0A4S8LCN0"/>
<dbReference type="EMBL" id="ML179489">
    <property type="protein sequence ID" value="THU86609.1"/>
    <property type="molecule type" value="Genomic_DNA"/>
</dbReference>
<dbReference type="Proteomes" id="UP000297245">
    <property type="component" value="Unassembled WGS sequence"/>
</dbReference>
<name>A0A4S8LCN0_DENBC</name>
<dbReference type="OrthoDB" id="3236156at2759"/>
<keyword evidence="2" id="KW-1185">Reference proteome</keyword>